<dbReference type="OrthoDB" id="8565101at2"/>
<dbReference type="GO" id="GO:0003700">
    <property type="term" value="F:DNA-binding transcription factor activity"/>
    <property type="evidence" value="ECO:0007669"/>
    <property type="project" value="TreeGrafter"/>
</dbReference>
<comment type="caution">
    <text evidence="6">The sequence shown here is derived from an EMBL/GenBank/DDBJ whole genome shotgun (WGS) entry which is preliminary data.</text>
</comment>
<feature type="domain" description="Cyclic nucleotide-binding" evidence="4">
    <location>
        <begin position="15"/>
        <end position="135"/>
    </location>
</feature>
<dbReference type="SUPFAM" id="SSF51206">
    <property type="entry name" value="cAMP-binding domain-like"/>
    <property type="match status" value="1"/>
</dbReference>
<reference evidence="6 7" key="1">
    <citation type="submission" date="2018-05" db="EMBL/GenBank/DDBJ databases">
        <title>Rhodoferax soyangensis sp.nov., isolated from an oligotrophic freshwater lake.</title>
        <authorList>
            <person name="Park M."/>
        </authorList>
    </citation>
    <scope>NUCLEOTIDE SEQUENCE [LARGE SCALE GENOMIC DNA]</scope>
    <source>
        <strain evidence="6 7">IMCC26218</strain>
    </source>
</reference>
<dbReference type="AlphaFoldDB" id="A0A3E1RFG7"/>
<evidence type="ECO:0000313" key="7">
    <source>
        <dbReference type="Proteomes" id="UP000260665"/>
    </source>
</evidence>
<sequence length="225" mass="24583">MATLTTPELLRRVPLFEHLSDTQAVSLMGALEKKRYKRSERLVEAGQKTNMLFVILSGTANVVVTNSSGKELVLATLGAGDCIGEMSLLDNQPHSATVVTATQVDVLVLTRDGFNSCILHNAQMAVAVMRGLVKRLRKANQKIASLALLSVFGRVARYVLEMAEETPSGQLIVRKKISHAAIAREVGASREMVSKALKEFEAQGFIRKTPDGMLAITERRTKPRP</sequence>
<protein>
    <recommendedName>
        <fullName evidence="8">Crp/Fnr family transcriptional regulator</fullName>
    </recommendedName>
</protein>
<dbReference type="Pfam" id="PF13545">
    <property type="entry name" value="HTH_Crp_2"/>
    <property type="match status" value="1"/>
</dbReference>
<organism evidence="6 7">
    <name type="scientific">Rhodoferax lacus</name>
    <dbReference type="NCBI Taxonomy" id="2184758"/>
    <lineage>
        <taxon>Bacteria</taxon>
        <taxon>Pseudomonadati</taxon>
        <taxon>Pseudomonadota</taxon>
        <taxon>Betaproteobacteria</taxon>
        <taxon>Burkholderiales</taxon>
        <taxon>Comamonadaceae</taxon>
        <taxon>Rhodoferax</taxon>
    </lineage>
</organism>
<dbReference type="Gene3D" id="2.60.120.10">
    <property type="entry name" value="Jelly Rolls"/>
    <property type="match status" value="1"/>
</dbReference>
<dbReference type="Pfam" id="PF00027">
    <property type="entry name" value="cNMP_binding"/>
    <property type="match status" value="1"/>
</dbReference>
<dbReference type="InterPro" id="IPR018490">
    <property type="entry name" value="cNMP-bd_dom_sf"/>
</dbReference>
<dbReference type="InterPro" id="IPR000595">
    <property type="entry name" value="cNMP-bd_dom"/>
</dbReference>
<evidence type="ECO:0000256" key="2">
    <source>
        <dbReference type="ARBA" id="ARBA00023125"/>
    </source>
</evidence>
<evidence type="ECO:0000256" key="1">
    <source>
        <dbReference type="ARBA" id="ARBA00023015"/>
    </source>
</evidence>
<keyword evidence="2" id="KW-0238">DNA-binding</keyword>
<dbReference type="Gene3D" id="1.10.10.10">
    <property type="entry name" value="Winged helix-like DNA-binding domain superfamily/Winged helix DNA-binding domain"/>
    <property type="match status" value="1"/>
</dbReference>
<evidence type="ECO:0008006" key="8">
    <source>
        <dbReference type="Google" id="ProtNLM"/>
    </source>
</evidence>
<dbReference type="GO" id="GO:0005829">
    <property type="term" value="C:cytosol"/>
    <property type="evidence" value="ECO:0007669"/>
    <property type="project" value="TreeGrafter"/>
</dbReference>
<dbReference type="GO" id="GO:0003677">
    <property type="term" value="F:DNA binding"/>
    <property type="evidence" value="ECO:0007669"/>
    <property type="project" value="UniProtKB-KW"/>
</dbReference>
<dbReference type="InterPro" id="IPR036388">
    <property type="entry name" value="WH-like_DNA-bd_sf"/>
</dbReference>
<dbReference type="PROSITE" id="PS50042">
    <property type="entry name" value="CNMP_BINDING_3"/>
    <property type="match status" value="1"/>
</dbReference>
<dbReference type="Proteomes" id="UP000260665">
    <property type="component" value="Unassembled WGS sequence"/>
</dbReference>
<dbReference type="PANTHER" id="PTHR24567:SF74">
    <property type="entry name" value="HTH-TYPE TRANSCRIPTIONAL REGULATOR ARCR"/>
    <property type="match status" value="1"/>
</dbReference>
<dbReference type="PANTHER" id="PTHR24567">
    <property type="entry name" value="CRP FAMILY TRANSCRIPTIONAL REGULATORY PROTEIN"/>
    <property type="match status" value="1"/>
</dbReference>
<keyword evidence="3" id="KW-0804">Transcription</keyword>
<gene>
    <name evidence="6" type="ORF">DIC66_05125</name>
</gene>
<dbReference type="InterPro" id="IPR036390">
    <property type="entry name" value="WH_DNA-bd_sf"/>
</dbReference>
<proteinExistence type="predicted"/>
<name>A0A3E1RFG7_9BURK</name>
<dbReference type="SMART" id="SM00100">
    <property type="entry name" value="cNMP"/>
    <property type="match status" value="1"/>
</dbReference>
<dbReference type="PROSITE" id="PS51063">
    <property type="entry name" value="HTH_CRP_2"/>
    <property type="match status" value="1"/>
</dbReference>
<dbReference type="EMBL" id="QFZK01000002">
    <property type="protein sequence ID" value="RFO98104.1"/>
    <property type="molecule type" value="Genomic_DNA"/>
</dbReference>
<keyword evidence="1" id="KW-0805">Transcription regulation</keyword>
<dbReference type="InterPro" id="IPR012318">
    <property type="entry name" value="HTH_CRP"/>
</dbReference>
<evidence type="ECO:0000256" key="3">
    <source>
        <dbReference type="ARBA" id="ARBA00023163"/>
    </source>
</evidence>
<dbReference type="CDD" id="cd00038">
    <property type="entry name" value="CAP_ED"/>
    <property type="match status" value="1"/>
</dbReference>
<dbReference type="SMART" id="SM00419">
    <property type="entry name" value="HTH_CRP"/>
    <property type="match status" value="1"/>
</dbReference>
<dbReference type="InterPro" id="IPR014710">
    <property type="entry name" value="RmlC-like_jellyroll"/>
</dbReference>
<dbReference type="SUPFAM" id="SSF46785">
    <property type="entry name" value="Winged helix' DNA-binding domain"/>
    <property type="match status" value="1"/>
</dbReference>
<dbReference type="RefSeq" id="WP_117174707.1">
    <property type="nucleotide sequence ID" value="NZ_QFZK01000002.1"/>
</dbReference>
<accession>A0A3E1RFG7</accession>
<feature type="domain" description="HTH crp-type" evidence="5">
    <location>
        <begin position="149"/>
        <end position="220"/>
    </location>
</feature>
<evidence type="ECO:0000313" key="6">
    <source>
        <dbReference type="EMBL" id="RFO98104.1"/>
    </source>
</evidence>
<evidence type="ECO:0000259" key="4">
    <source>
        <dbReference type="PROSITE" id="PS50042"/>
    </source>
</evidence>
<dbReference type="InterPro" id="IPR050397">
    <property type="entry name" value="Env_Response_Regulators"/>
</dbReference>
<evidence type="ECO:0000259" key="5">
    <source>
        <dbReference type="PROSITE" id="PS51063"/>
    </source>
</evidence>
<keyword evidence="7" id="KW-1185">Reference proteome</keyword>